<evidence type="ECO:0000256" key="1">
    <source>
        <dbReference type="SAM" id="Phobius"/>
    </source>
</evidence>
<sequence length="137" mass="14489">MLKWIAAYIGTAAAFAAIDFVWLSTMTERFYKPVIGPIMAPKPDMVAAVLFYVIYIGGIVFFAVAPALKEGAWTRAALNGAALGFVAYATYDLTNQATLAVWQVKLTVVDLIWGTVLTMAAATAGYFAASAAGGRPA</sequence>
<feature type="transmembrane region" description="Helical" evidence="1">
    <location>
        <begin position="72"/>
        <end position="91"/>
    </location>
</feature>
<dbReference type="AlphaFoldDB" id="A0A258FLV5"/>
<feature type="transmembrane region" description="Helical" evidence="1">
    <location>
        <begin position="111"/>
        <end position="129"/>
    </location>
</feature>
<proteinExistence type="predicted"/>
<organism evidence="2 3">
    <name type="scientific">Brevundimonas subvibrioides</name>
    <dbReference type="NCBI Taxonomy" id="74313"/>
    <lineage>
        <taxon>Bacteria</taxon>
        <taxon>Pseudomonadati</taxon>
        <taxon>Pseudomonadota</taxon>
        <taxon>Alphaproteobacteria</taxon>
        <taxon>Caulobacterales</taxon>
        <taxon>Caulobacteraceae</taxon>
        <taxon>Brevundimonas</taxon>
    </lineage>
</organism>
<comment type="caution">
    <text evidence="2">The sequence shown here is derived from an EMBL/GenBank/DDBJ whole genome shotgun (WGS) entry which is preliminary data.</text>
</comment>
<reference evidence="2 3" key="1">
    <citation type="submission" date="2017-03" db="EMBL/GenBank/DDBJ databases">
        <title>Lifting the veil on microbial sulfur biogeochemistry in mining wastewaters.</title>
        <authorList>
            <person name="Kantor R.S."/>
            <person name="Colenbrander Nelson T."/>
            <person name="Marshall S."/>
            <person name="Bennett D."/>
            <person name="Apte S."/>
            <person name="Camacho D."/>
            <person name="Thomas B.C."/>
            <person name="Warren L.A."/>
            <person name="Banfield J.F."/>
        </authorList>
    </citation>
    <scope>NUCLEOTIDE SEQUENCE [LARGE SCALE GENOMIC DNA]</scope>
    <source>
        <strain evidence="2">32-69-9</strain>
    </source>
</reference>
<name>A0A258FLV5_9CAUL</name>
<dbReference type="Pfam" id="PF09945">
    <property type="entry name" value="DUF2177"/>
    <property type="match status" value="1"/>
</dbReference>
<evidence type="ECO:0000313" key="3">
    <source>
        <dbReference type="Proteomes" id="UP000215595"/>
    </source>
</evidence>
<accession>A0A258FLV5</accession>
<dbReference type="Proteomes" id="UP000215595">
    <property type="component" value="Unassembled WGS sequence"/>
</dbReference>
<feature type="transmembrane region" description="Helical" evidence="1">
    <location>
        <begin position="45"/>
        <end position="65"/>
    </location>
</feature>
<gene>
    <name evidence="2" type="ORF">B7Z01_09390</name>
</gene>
<keyword evidence="1" id="KW-0472">Membrane</keyword>
<feature type="transmembrane region" description="Helical" evidence="1">
    <location>
        <begin position="5"/>
        <end position="25"/>
    </location>
</feature>
<keyword evidence="1" id="KW-0812">Transmembrane</keyword>
<dbReference type="EMBL" id="NCEB01000017">
    <property type="protein sequence ID" value="OYX33306.1"/>
    <property type="molecule type" value="Genomic_DNA"/>
</dbReference>
<evidence type="ECO:0000313" key="2">
    <source>
        <dbReference type="EMBL" id="OYX33306.1"/>
    </source>
</evidence>
<protein>
    <recommendedName>
        <fullName evidence="4">DUF2177 domain-containing protein</fullName>
    </recommendedName>
</protein>
<evidence type="ECO:0008006" key="4">
    <source>
        <dbReference type="Google" id="ProtNLM"/>
    </source>
</evidence>
<keyword evidence="1" id="KW-1133">Transmembrane helix</keyword>
<dbReference type="InterPro" id="IPR018687">
    <property type="entry name" value="DUF2177_membr"/>
</dbReference>